<evidence type="ECO:0000256" key="6">
    <source>
        <dbReference type="PIRSR" id="PIRSR625705-1"/>
    </source>
</evidence>
<dbReference type="InterPro" id="IPR008979">
    <property type="entry name" value="Galactose-bd-like_sf"/>
</dbReference>
<keyword evidence="7" id="KW-0732">Signal</keyword>
<dbReference type="InterPro" id="IPR025705">
    <property type="entry name" value="Beta_hexosaminidase_sua/sub"/>
</dbReference>
<dbReference type="GO" id="GO:0030203">
    <property type="term" value="P:glycosaminoglycan metabolic process"/>
    <property type="evidence" value="ECO:0007669"/>
    <property type="project" value="TreeGrafter"/>
</dbReference>
<dbReference type="InterPro" id="IPR029018">
    <property type="entry name" value="Hex-like_dom2"/>
</dbReference>
<evidence type="ECO:0000256" key="4">
    <source>
        <dbReference type="ARBA" id="ARBA00022801"/>
    </source>
</evidence>
<evidence type="ECO:0000256" key="7">
    <source>
        <dbReference type="SAM" id="SignalP"/>
    </source>
</evidence>
<gene>
    <name evidence="11" type="ORF">K8U91_04745</name>
</gene>
<accession>A0A921MRI7</accession>
<evidence type="ECO:0000259" key="10">
    <source>
        <dbReference type="Pfam" id="PF02838"/>
    </source>
</evidence>
<dbReference type="PANTHER" id="PTHR22600">
    <property type="entry name" value="BETA-HEXOSAMINIDASE"/>
    <property type="match status" value="1"/>
</dbReference>
<dbReference type="Gene3D" id="2.60.120.260">
    <property type="entry name" value="Galactose-binding domain-like"/>
    <property type="match status" value="1"/>
</dbReference>
<sequence length="691" mass="77877">MTKHHRFLITLFAGLLLLGGISCSTPQKAEVDLIPMPRSVEYHRGAFTLSPETKFYSQLPTEGKEALARCLEGTLLGSVPFADEATGNNGISLNLCDSTVVPEAEGYRLEIGKKGVTLSASTETGLFYGIQTLLQLLNNGDGKTLPAVTIDDAPRFPYRGMHLDVSRHFADKEFVKKQLDALAYFKMNRFHWHLTDGAGWRIEIKKYPRLTSFAAWRPFEKLNDWWTGGRTFCDQNDPRAVGGYYTQDDIREVVAYAAERHITIIPEIEMPGHSEEVLATYPELSCSGKPYVDADYCIGTEKTFEFLENVLLEVIDLFPSEYIHIGGDEASKNGWRKCPRCQKRMADEHLASVEELQSYMIHRIERFLNEHGRKIIGWDEIIEGGLTPGATVMSWRGEEGAIHAVKAGNPAIMTPGKYCYLDAYQDAPSTQPMAIGGYLTLEKAYSFEPVPDSLTTGEAALIQGLQGNVWTEYMTTPEHTEYMIYPRILALAEVGWTPAERKDWKSFHTRALHAVQYLQEKGYNPFPLDKEVGDKPESMRTEENLALNKSVTHLYPYSKQYAGEGDQALVDGVRGGWMYNDDRWQGFLNSDIDVTIDLDSITDIKQVYAEFLQLKGPYVWLPKQVIISASTDGKEYTTLATVDNDISPEVETLQFKTFGWEGNAKARYVRYQALSNGIEGGWLFTDEIIIR</sequence>
<evidence type="ECO:0000256" key="1">
    <source>
        <dbReference type="ARBA" id="ARBA00001231"/>
    </source>
</evidence>
<feature type="domain" description="Glycoside hydrolase family 20 catalytic" evidence="8">
    <location>
        <begin position="156"/>
        <end position="498"/>
    </location>
</feature>
<dbReference type="SUPFAM" id="SSF49785">
    <property type="entry name" value="Galactose-binding domain-like"/>
    <property type="match status" value="1"/>
</dbReference>
<dbReference type="GO" id="GO:0005975">
    <property type="term" value="P:carbohydrate metabolic process"/>
    <property type="evidence" value="ECO:0007669"/>
    <property type="project" value="InterPro"/>
</dbReference>
<dbReference type="Pfam" id="PF02838">
    <property type="entry name" value="Glyco_hydro_20b"/>
    <property type="match status" value="1"/>
</dbReference>
<dbReference type="InterPro" id="IPR017853">
    <property type="entry name" value="GH"/>
</dbReference>
<evidence type="ECO:0000256" key="3">
    <source>
        <dbReference type="ARBA" id="ARBA00012663"/>
    </source>
</evidence>
<evidence type="ECO:0000259" key="9">
    <source>
        <dbReference type="Pfam" id="PF00754"/>
    </source>
</evidence>
<feature type="chain" id="PRO_5037402227" description="beta-N-acetylhexosaminidase" evidence="7">
    <location>
        <begin position="30"/>
        <end position="691"/>
    </location>
</feature>
<dbReference type="GO" id="GO:0016020">
    <property type="term" value="C:membrane"/>
    <property type="evidence" value="ECO:0007669"/>
    <property type="project" value="TreeGrafter"/>
</dbReference>
<protein>
    <recommendedName>
        <fullName evidence="3">beta-N-acetylhexosaminidase</fullName>
        <ecNumber evidence="3">3.2.1.52</ecNumber>
    </recommendedName>
</protein>
<dbReference type="EMBL" id="DYUD01000015">
    <property type="protein sequence ID" value="HJG88771.1"/>
    <property type="molecule type" value="Genomic_DNA"/>
</dbReference>
<keyword evidence="4" id="KW-0378">Hydrolase</keyword>
<feature type="domain" description="F5/8 type C" evidence="9">
    <location>
        <begin position="561"/>
        <end position="683"/>
    </location>
</feature>
<dbReference type="Gene3D" id="3.30.379.10">
    <property type="entry name" value="Chitobiase/beta-hexosaminidase domain 2-like"/>
    <property type="match status" value="1"/>
</dbReference>
<comment type="catalytic activity">
    <reaction evidence="1">
        <text>Hydrolysis of terminal non-reducing N-acetyl-D-hexosamine residues in N-acetyl-beta-D-hexosaminides.</text>
        <dbReference type="EC" id="3.2.1.52"/>
    </reaction>
</comment>
<evidence type="ECO:0000313" key="11">
    <source>
        <dbReference type="EMBL" id="HJG88771.1"/>
    </source>
</evidence>
<dbReference type="RefSeq" id="WP_273305810.1">
    <property type="nucleotide sequence ID" value="NZ_DYUD01000015.1"/>
</dbReference>
<dbReference type="Pfam" id="PF00754">
    <property type="entry name" value="F5_F8_type_C"/>
    <property type="match status" value="1"/>
</dbReference>
<comment type="caution">
    <text evidence="11">The sequence shown here is derived from an EMBL/GenBank/DDBJ whole genome shotgun (WGS) entry which is preliminary data.</text>
</comment>
<dbReference type="GO" id="GO:0004563">
    <property type="term" value="F:beta-N-acetylhexosaminidase activity"/>
    <property type="evidence" value="ECO:0007669"/>
    <property type="project" value="UniProtKB-EC"/>
</dbReference>
<dbReference type="Proteomes" id="UP000757103">
    <property type="component" value="Unassembled WGS sequence"/>
</dbReference>
<dbReference type="AlphaFoldDB" id="A0A921MRI7"/>
<comment type="similarity">
    <text evidence="2">Belongs to the glycosyl hydrolase 20 family.</text>
</comment>
<dbReference type="SUPFAM" id="SSF51445">
    <property type="entry name" value="(Trans)glycosidases"/>
    <property type="match status" value="1"/>
</dbReference>
<dbReference type="InterPro" id="IPR015882">
    <property type="entry name" value="HEX_bac_N"/>
</dbReference>
<feature type="signal peptide" evidence="7">
    <location>
        <begin position="1"/>
        <end position="29"/>
    </location>
</feature>
<feature type="domain" description="Beta-hexosaminidase bacterial type N-terminal" evidence="10">
    <location>
        <begin position="32"/>
        <end position="153"/>
    </location>
</feature>
<dbReference type="SUPFAM" id="SSF55545">
    <property type="entry name" value="beta-N-acetylhexosaminidase-like domain"/>
    <property type="match status" value="1"/>
</dbReference>
<evidence type="ECO:0000313" key="12">
    <source>
        <dbReference type="Proteomes" id="UP000757103"/>
    </source>
</evidence>
<dbReference type="PANTHER" id="PTHR22600:SF57">
    <property type="entry name" value="BETA-N-ACETYLHEXOSAMINIDASE"/>
    <property type="match status" value="1"/>
</dbReference>
<dbReference type="CDD" id="cd06563">
    <property type="entry name" value="GH20_chitobiase-like"/>
    <property type="match status" value="1"/>
</dbReference>
<evidence type="ECO:0000256" key="5">
    <source>
        <dbReference type="ARBA" id="ARBA00023295"/>
    </source>
</evidence>
<dbReference type="PRINTS" id="PR00738">
    <property type="entry name" value="GLHYDRLASE20"/>
</dbReference>
<dbReference type="Gene3D" id="3.20.20.80">
    <property type="entry name" value="Glycosidases"/>
    <property type="match status" value="1"/>
</dbReference>
<dbReference type="Pfam" id="PF00728">
    <property type="entry name" value="Glyco_hydro_20"/>
    <property type="match status" value="1"/>
</dbReference>
<proteinExistence type="inferred from homology"/>
<organism evidence="11 12">
    <name type="scientific">Barnesiella viscericola</name>
    <dbReference type="NCBI Taxonomy" id="397865"/>
    <lineage>
        <taxon>Bacteria</taxon>
        <taxon>Pseudomonadati</taxon>
        <taxon>Bacteroidota</taxon>
        <taxon>Bacteroidia</taxon>
        <taxon>Bacteroidales</taxon>
        <taxon>Barnesiellaceae</taxon>
        <taxon>Barnesiella</taxon>
    </lineage>
</organism>
<dbReference type="EC" id="3.2.1.52" evidence="3"/>
<name>A0A921MRI7_9BACT</name>
<dbReference type="InterPro" id="IPR015883">
    <property type="entry name" value="Glyco_hydro_20_cat"/>
</dbReference>
<dbReference type="InterPro" id="IPR000421">
    <property type="entry name" value="FA58C"/>
</dbReference>
<reference evidence="11" key="2">
    <citation type="submission" date="2021-09" db="EMBL/GenBank/DDBJ databases">
        <authorList>
            <person name="Gilroy R."/>
        </authorList>
    </citation>
    <scope>NUCLEOTIDE SEQUENCE</scope>
    <source>
        <strain evidence="11">CHK121-7720</strain>
    </source>
</reference>
<evidence type="ECO:0000259" key="8">
    <source>
        <dbReference type="Pfam" id="PF00728"/>
    </source>
</evidence>
<feature type="active site" description="Proton donor" evidence="6">
    <location>
        <position position="329"/>
    </location>
</feature>
<dbReference type="PROSITE" id="PS51257">
    <property type="entry name" value="PROKAR_LIPOPROTEIN"/>
    <property type="match status" value="1"/>
</dbReference>
<reference evidence="11" key="1">
    <citation type="journal article" date="2021" name="PeerJ">
        <title>Extensive microbial diversity within the chicken gut microbiome revealed by metagenomics and culture.</title>
        <authorList>
            <person name="Gilroy R."/>
            <person name="Ravi A."/>
            <person name="Getino M."/>
            <person name="Pursley I."/>
            <person name="Horton D.L."/>
            <person name="Alikhan N.F."/>
            <person name="Baker D."/>
            <person name="Gharbi K."/>
            <person name="Hall N."/>
            <person name="Watson M."/>
            <person name="Adriaenssens E.M."/>
            <person name="Foster-Nyarko E."/>
            <person name="Jarju S."/>
            <person name="Secka A."/>
            <person name="Antonio M."/>
            <person name="Oren A."/>
            <person name="Chaudhuri R.R."/>
            <person name="La Ragione R."/>
            <person name="Hildebrand F."/>
            <person name="Pallen M.J."/>
        </authorList>
    </citation>
    <scope>NUCLEOTIDE SEQUENCE</scope>
    <source>
        <strain evidence="11">CHK121-7720</strain>
    </source>
</reference>
<keyword evidence="5" id="KW-0326">Glycosidase</keyword>
<evidence type="ECO:0000256" key="2">
    <source>
        <dbReference type="ARBA" id="ARBA00006285"/>
    </source>
</evidence>